<dbReference type="Pfam" id="PF00447">
    <property type="entry name" value="HSF_DNA-bind"/>
    <property type="match status" value="1"/>
</dbReference>
<proteinExistence type="inferred from homology"/>
<keyword evidence="3" id="KW-0238">DNA-binding</keyword>
<dbReference type="PANTHER" id="PTHR10015:SF274">
    <property type="entry name" value="HEAT SHOCK FACTOR PROTEIN 1"/>
    <property type="match status" value="1"/>
</dbReference>
<dbReference type="InterPro" id="IPR036390">
    <property type="entry name" value="WH_DNA-bd_sf"/>
</dbReference>
<evidence type="ECO:0000313" key="8">
    <source>
        <dbReference type="Proteomes" id="UP000316079"/>
    </source>
</evidence>
<evidence type="ECO:0000256" key="4">
    <source>
        <dbReference type="ARBA" id="ARBA00023242"/>
    </source>
</evidence>
<dbReference type="GO" id="GO:0043565">
    <property type="term" value="F:sequence-specific DNA binding"/>
    <property type="evidence" value="ECO:0007669"/>
    <property type="project" value="InterPro"/>
</dbReference>
<dbReference type="InterPro" id="IPR036388">
    <property type="entry name" value="WH-like_DNA-bd_sf"/>
</dbReference>
<dbReference type="SMART" id="SM00415">
    <property type="entry name" value="HSF"/>
    <property type="match status" value="1"/>
</dbReference>
<reference evidence="7 8" key="1">
    <citation type="journal article" date="2019" name="Sci. Data">
        <title>Hybrid genome assembly and annotation of Danionella translucida.</title>
        <authorList>
            <person name="Kadobianskyi M."/>
            <person name="Schulze L."/>
            <person name="Schuelke M."/>
            <person name="Judkewitz B."/>
        </authorList>
    </citation>
    <scope>NUCLEOTIDE SEQUENCE [LARGE SCALE GENOMIC DNA]</scope>
    <source>
        <strain evidence="7 8">Bolton</strain>
    </source>
</reference>
<evidence type="ECO:0000256" key="3">
    <source>
        <dbReference type="ARBA" id="ARBA00023125"/>
    </source>
</evidence>
<dbReference type="PANTHER" id="PTHR10015">
    <property type="entry name" value="HEAT SHOCK TRANSCRIPTION FACTOR"/>
    <property type="match status" value="1"/>
</dbReference>
<dbReference type="EMBL" id="SRMA01005239">
    <property type="protein sequence ID" value="TRZ03601.1"/>
    <property type="molecule type" value="Genomic_DNA"/>
</dbReference>
<dbReference type="STRING" id="623744.A0A553RN43"/>
<name>A0A553RN43_9TELE</name>
<evidence type="ECO:0000313" key="7">
    <source>
        <dbReference type="EMBL" id="TRZ03601.1"/>
    </source>
</evidence>
<comment type="caution">
    <text evidence="7">The sequence shown here is derived from an EMBL/GenBank/DDBJ whole genome shotgun (WGS) entry which is preliminary data.</text>
</comment>
<dbReference type="AlphaFoldDB" id="A0A553RN43"/>
<feature type="domain" description="HSF-type DNA-binding" evidence="6">
    <location>
        <begin position="1"/>
        <end position="71"/>
    </location>
</feature>
<gene>
    <name evidence="7" type="ORF">DNTS_011835</name>
</gene>
<dbReference type="SUPFAM" id="SSF46785">
    <property type="entry name" value="Winged helix' DNA-binding domain"/>
    <property type="match status" value="1"/>
</dbReference>
<organism evidence="7 8">
    <name type="scientific">Danionella cerebrum</name>
    <dbReference type="NCBI Taxonomy" id="2873325"/>
    <lineage>
        <taxon>Eukaryota</taxon>
        <taxon>Metazoa</taxon>
        <taxon>Chordata</taxon>
        <taxon>Craniata</taxon>
        <taxon>Vertebrata</taxon>
        <taxon>Euteleostomi</taxon>
        <taxon>Actinopterygii</taxon>
        <taxon>Neopterygii</taxon>
        <taxon>Teleostei</taxon>
        <taxon>Ostariophysi</taxon>
        <taxon>Cypriniformes</taxon>
        <taxon>Danionidae</taxon>
        <taxon>Danioninae</taxon>
        <taxon>Danionella</taxon>
    </lineage>
</organism>
<evidence type="ECO:0000256" key="2">
    <source>
        <dbReference type="ARBA" id="ARBA00006403"/>
    </source>
</evidence>
<keyword evidence="8" id="KW-1185">Reference proteome</keyword>
<dbReference type="Gene3D" id="1.10.10.10">
    <property type="entry name" value="Winged helix-like DNA-binding domain superfamily/Winged helix DNA-binding domain"/>
    <property type="match status" value="1"/>
</dbReference>
<protein>
    <recommendedName>
        <fullName evidence="6">HSF-type DNA-binding domain-containing protein</fullName>
    </recommendedName>
</protein>
<accession>A0A553RN43</accession>
<comment type="similarity">
    <text evidence="2 5">Belongs to the HSF family.</text>
</comment>
<sequence length="74" mass="8173">NGSSFHVFDQGRFSKEVLPKFFKHNNMASFVRQLNIVSASVLPPGTGASAREHQEEGNHGKYHLGSVIYSALRS</sequence>
<dbReference type="GO" id="GO:0003700">
    <property type="term" value="F:DNA-binding transcription factor activity"/>
    <property type="evidence" value="ECO:0007669"/>
    <property type="project" value="InterPro"/>
</dbReference>
<dbReference type="OrthoDB" id="60033at2759"/>
<comment type="subcellular location">
    <subcellularLocation>
        <location evidence="1">Nucleus</location>
    </subcellularLocation>
</comment>
<keyword evidence="4" id="KW-0539">Nucleus</keyword>
<evidence type="ECO:0000259" key="6">
    <source>
        <dbReference type="SMART" id="SM00415"/>
    </source>
</evidence>
<dbReference type="GO" id="GO:0005634">
    <property type="term" value="C:nucleus"/>
    <property type="evidence" value="ECO:0007669"/>
    <property type="project" value="UniProtKB-SubCell"/>
</dbReference>
<dbReference type="InterPro" id="IPR000232">
    <property type="entry name" value="HSF_DNA-bd"/>
</dbReference>
<evidence type="ECO:0000256" key="5">
    <source>
        <dbReference type="RuleBase" id="RU004020"/>
    </source>
</evidence>
<dbReference type="Proteomes" id="UP000316079">
    <property type="component" value="Unassembled WGS sequence"/>
</dbReference>
<evidence type="ECO:0000256" key="1">
    <source>
        <dbReference type="ARBA" id="ARBA00004123"/>
    </source>
</evidence>
<feature type="non-terminal residue" evidence="7">
    <location>
        <position position="1"/>
    </location>
</feature>